<proteinExistence type="inferred from homology"/>
<evidence type="ECO:0000256" key="4">
    <source>
        <dbReference type="ARBA" id="ARBA00071261"/>
    </source>
</evidence>
<name>A0A8J7A414_9CYAN</name>
<evidence type="ECO:0000256" key="2">
    <source>
        <dbReference type="ARBA" id="ARBA00008645"/>
    </source>
</evidence>
<dbReference type="PRINTS" id="PR00111">
    <property type="entry name" value="ABHYDROLASE"/>
</dbReference>
<evidence type="ECO:0000259" key="5">
    <source>
        <dbReference type="Pfam" id="PF12146"/>
    </source>
</evidence>
<dbReference type="FunFam" id="3.40.50.1820:FF:000117">
    <property type="entry name" value="Monoglyceride lipase, putative"/>
    <property type="match status" value="1"/>
</dbReference>
<evidence type="ECO:0000313" key="6">
    <source>
        <dbReference type="EMBL" id="MBE9075737.1"/>
    </source>
</evidence>
<dbReference type="InterPro" id="IPR051044">
    <property type="entry name" value="MAG_DAG_Lipase"/>
</dbReference>
<dbReference type="InterPro" id="IPR000073">
    <property type="entry name" value="AB_hydrolase_1"/>
</dbReference>
<evidence type="ECO:0000256" key="3">
    <source>
        <dbReference type="ARBA" id="ARBA00013254"/>
    </source>
</evidence>
<protein>
    <recommendedName>
        <fullName evidence="4">Monoacylglycerol lipase</fullName>
        <ecNumber evidence="3">3.1.1.23</ecNumber>
    </recommendedName>
</protein>
<dbReference type="RefSeq" id="WP_193904399.1">
    <property type="nucleotide sequence ID" value="NZ_JADEXG010000001.1"/>
</dbReference>
<evidence type="ECO:0000313" key="7">
    <source>
        <dbReference type="Proteomes" id="UP000636505"/>
    </source>
</evidence>
<dbReference type="EC" id="3.1.1.23" evidence="3"/>
<dbReference type="EMBL" id="JADEXG010000001">
    <property type="protein sequence ID" value="MBE9075737.1"/>
    <property type="molecule type" value="Genomic_DNA"/>
</dbReference>
<dbReference type="AlphaFoldDB" id="A0A8J7A414"/>
<dbReference type="InterPro" id="IPR029058">
    <property type="entry name" value="AB_hydrolase_fold"/>
</dbReference>
<dbReference type="PANTHER" id="PTHR11614">
    <property type="entry name" value="PHOSPHOLIPASE-RELATED"/>
    <property type="match status" value="1"/>
</dbReference>
<evidence type="ECO:0000256" key="1">
    <source>
        <dbReference type="ARBA" id="ARBA00001613"/>
    </source>
</evidence>
<dbReference type="Gene3D" id="3.40.50.1820">
    <property type="entry name" value="alpha/beta hydrolase"/>
    <property type="match status" value="1"/>
</dbReference>
<dbReference type="InterPro" id="IPR022742">
    <property type="entry name" value="Hydrolase_4"/>
</dbReference>
<accession>A0A8J7A414</accession>
<organism evidence="6 7">
    <name type="scientific">Vasconcelosia minhoensis LEGE 07310</name>
    <dbReference type="NCBI Taxonomy" id="915328"/>
    <lineage>
        <taxon>Bacteria</taxon>
        <taxon>Bacillati</taxon>
        <taxon>Cyanobacteriota</taxon>
        <taxon>Cyanophyceae</taxon>
        <taxon>Nodosilineales</taxon>
        <taxon>Cymatolegaceae</taxon>
        <taxon>Vasconcelosia</taxon>
        <taxon>Vasconcelosia minhoensis</taxon>
    </lineage>
</organism>
<dbReference type="SUPFAM" id="SSF53474">
    <property type="entry name" value="alpha/beta-Hydrolases"/>
    <property type="match status" value="1"/>
</dbReference>
<dbReference type="Proteomes" id="UP000636505">
    <property type="component" value="Unassembled WGS sequence"/>
</dbReference>
<sequence>MTSTQLTQTEGTFTGANGLSLYYQAWCPARTPLGILALVHGLGEHSSRYAAIAADFTQAGYAVCAFDNQGHGQSEGQRGHIDSWQDYQENLRAFLQLVRQRQPQAPLFLMGHSLGGLIVLDYVLRYPDAPEVSQLRGLVVSAPPIRPVGVAKPYRVAIARLLSGIFPRFSLKVGIDTSGLTRDPEVNREAAADPLVHPYATLRWGSETLKTIAWVKRHIAELGLPMLLIHGEADPIICPQGSREIFQQIQLSDKCLRLYPGAYHEPHNDLDAQQVIHDLLAWLDQHLDNA</sequence>
<keyword evidence="6" id="KW-0378">Hydrolase</keyword>
<feature type="domain" description="Serine aminopeptidase S33" evidence="5">
    <location>
        <begin position="32"/>
        <end position="271"/>
    </location>
</feature>
<dbReference type="GO" id="GO:0047372">
    <property type="term" value="F:monoacylglycerol lipase activity"/>
    <property type="evidence" value="ECO:0007669"/>
    <property type="project" value="UniProtKB-EC"/>
</dbReference>
<keyword evidence="7" id="KW-1185">Reference proteome</keyword>
<reference evidence="6" key="1">
    <citation type="submission" date="2020-10" db="EMBL/GenBank/DDBJ databases">
        <authorList>
            <person name="Castelo-Branco R."/>
            <person name="Eusebio N."/>
            <person name="Adriana R."/>
            <person name="Vieira A."/>
            <person name="Brugerolle De Fraissinette N."/>
            <person name="Rezende De Castro R."/>
            <person name="Schneider M.P."/>
            <person name="Vasconcelos V."/>
            <person name="Leao P.N."/>
        </authorList>
    </citation>
    <scope>NUCLEOTIDE SEQUENCE</scope>
    <source>
        <strain evidence="6">LEGE 07310</strain>
    </source>
</reference>
<dbReference type="Pfam" id="PF12146">
    <property type="entry name" value="Hydrolase_4"/>
    <property type="match status" value="1"/>
</dbReference>
<gene>
    <name evidence="6" type="ORF">IQ241_00215</name>
</gene>
<comment type="similarity">
    <text evidence="2">Belongs to the AB hydrolase superfamily.</text>
</comment>
<comment type="caution">
    <text evidence="6">The sequence shown here is derived from an EMBL/GenBank/DDBJ whole genome shotgun (WGS) entry which is preliminary data.</text>
</comment>
<comment type="catalytic activity">
    <reaction evidence="1">
        <text>Hydrolyzes glycerol monoesters of long-chain fatty acids.</text>
        <dbReference type="EC" id="3.1.1.23"/>
    </reaction>
</comment>